<dbReference type="Proteomes" id="UP001642502">
    <property type="component" value="Unassembled WGS sequence"/>
</dbReference>
<dbReference type="SUPFAM" id="SSF54695">
    <property type="entry name" value="POZ domain"/>
    <property type="match status" value="1"/>
</dbReference>
<feature type="region of interest" description="Disordered" evidence="1">
    <location>
        <begin position="372"/>
        <end position="397"/>
    </location>
</feature>
<protein>
    <recommendedName>
        <fullName evidence="2">BTB domain-containing protein</fullName>
    </recommendedName>
</protein>
<feature type="compositionally biased region" description="Polar residues" evidence="1">
    <location>
        <begin position="9"/>
        <end position="25"/>
    </location>
</feature>
<dbReference type="InterPro" id="IPR000210">
    <property type="entry name" value="BTB/POZ_dom"/>
</dbReference>
<name>A0ABP0DBS1_9PEZI</name>
<dbReference type="CDD" id="cd18186">
    <property type="entry name" value="BTB_POZ_ZBTB_KLHL-like"/>
    <property type="match status" value="1"/>
</dbReference>
<accession>A0ABP0DBS1</accession>
<gene>
    <name evidence="3" type="ORF">SEPCBS119000_001630</name>
</gene>
<evidence type="ECO:0000256" key="1">
    <source>
        <dbReference type="SAM" id="MobiDB-lite"/>
    </source>
</evidence>
<feature type="region of interest" description="Disordered" evidence="1">
    <location>
        <begin position="1"/>
        <end position="74"/>
    </location>
</feature>
<feature type="compositionally biased region" description="Polar residues" evidence="1">
    <location>
        <begin position="35"/>
        <end position="74"/>
    </location>
</feature>
<proteinExistence type="predicted"/>
<feature type="region of interest" description="Disordered" evidence="1">
    <location>
        <begin position="88"/>
        <end position="156"/>
    </location>
</feature>
<dbReference type="SMART" id="SM00225">
    <property type="entry name" value="BTB"/>
    <property type="match status" value="1"/>
</dbReference>
<dbReference type="PROSITE" id="PS50097">
    <property type="entry name" value="BTB"/>
    <property type="match status" value="1"/>
</dbReference>
<feature type="domain" description="BTB" evidence="2">
    <location>
        <begin position="171"/>
        <end position="239"/>
    </location>
</feature>
<feature type="compositionally biased region" description="Polar residues" evidence="1">
    <location>
        <begin position="111"/>
        <end position="132"/>
    </location>
</feature>
<reference evidence="3 4" key="1">
    <citation type="submission" date="2024-01" db="EMBL/GenBank/DDBJ databases">
        <authorList>
            <person name="Allen C."/>
            <person name="Tagirdzhanova G."/>
        </authorList>
    </citation>
    <scope>NUCLEOTIDE SEQUENCE [LARGE SCALE GENOMIC DNA]</scope>
    <source>
        <strain evidence="3 4">CBS 119000</strain>
    </source>
</reference>
<feature type="compositionally biased region" description="Low complexity" evidence="1">
    <location>
        <begin position="379"/>
        <end position="391"/>
    </location>
</feature>
<organism evidence="3 4">
    <name type="scientific">Sporothrix epigloea</name>
    <dbReference type="NCBI Taxonomy" id="1892477"/>
    <lineage>
        <taxon>Eukaryota</taxon>
        <taxon>Fungi</taxon>
        <taxon>Dikarya</taxon>
        <taxon>Ascomycota</taxon>
        <taxon>Pezizomycotina</taxon>
        <taxon>Sordariomycetes</taxon>
        <taxon>Sordariomycetidae</taxon>
        <taxon>Ophiostomatales</taxon>
        <taxon>Ophiostomataceae</taxon>
        <taxon>Sporothrix</taxon>
    </lineage>
</organism>
<feature type="compositionally biased region" description="Low complexity" evidence="1">
    <location>
        <begin position="94"/>
        <end position="103"/>
    </location>
</feature>
<dbReference type="Gene3D" id="3.30.710.10">
    <property type="entry name" value="Potassium Channel Kv1.1, Chain A"/>
    <property type="match status" value="1"/>
</dbReference>
<dbReference type="InterPro" id="IPR011333">
    <property type="entry name" value="SKP1/BTB/POZ_sf"/>
</dbReference>
<sequence length="397" mass="43318">MSTEDWTHYDSQLDFSAQQSHQPSVGASRPPVAHSASTHQEGTSGIANTSSTNTKTCNISNSRTTGNDATISSNSSAPAPFAGLVPDRLLSCKNPPGRNLLPGGPAPSRPVSFSSLRSEQSDVMPNSASGTPTAAGGPPKATSTAATTVPARSKDRKQAFSGPLMFRKPLPMATVAINGSEFFIHADLLCEHSDYFSRCLRGSFAEAKKQRIEINDDISVDDFGLWVDMLYRLHFHRPETFLLRKEETGGALSTMQILVLWKLSDRFLHQPLAGIACESLLHRLSLYSVEQWRKLYRTRPATDIRARVRRLQEAYRYCCDQDLPFINEIVTACANCPAQVYAECAPLLEVDFMMLVSQRMIMAHADSQLVSKDQQKTRAGPGARASGAGVADLSGLL</sequence>
<evidence type="ECO:0000313" key="4">
    <source>
        <dbReference type="Proteomes" id="UP001642502"/>
    </source>
</evidence>
<dbReference type="Pfam" id="PF00651">
    <property type="entry name" value="BTB"/>
    <property type="match status" value="1"/>
</dbReference>
<dbReference type="EMBL" id="CAWUON010000013">
    <property type="protein sequence ID" value="CAK7265668.1"/>
    <property type="molecule type" value="Genomic_DNA"/>
</dbReference>
<keyword evidence="4" id="KW-1185">Reference proteome</keyword>
<evidence type="ECO:0000313" key="3">
    <source>
        <dbReference type="EMBL" id="CAK7265668.1"/>
    </source>
</evidence>
<evidence type="ECO:0000259" key="2">
    <source>
        <dbReference type="PROSITE" id="PS50097"/>
    </source>
</evidence>
<comment type="caution">
    <text evidence="3">The sequence shown here is derived from an EMBL/GenBank/DDBJ whole genome shotgun (WGS) entry which is preliminary data.</text>
</comment>